<dbReference type="EMBL" id="AMQM01006531">
    <property type="status" value="NOT_ANNOTATED_CDS"/>
    <property type="molecule type" value="Genomic_DNA"/>
</dbReference>
<evidence type="ECO:0000313" key="2">
    <source>
        <dbReference type="EnsemblMetazoa" id="HelroP178707"/>
    </source>
</evidence>
<proteinExistence type="predicted"/>
<organism evidence="2 3">
    <name type="scientific">Helobdella robusta</name>
    <name type="common">Californian leech</name>
    <dbReference type="NCBI Taxonomy" id="6412"/>
    <lineage>
        <taxon>Eukaryota</taxon>
        <taxon>Metazoa</taxon>
        <taxon>Spiralia</taxon>
        <taxon>Lophotrochozoa</taxon>
        <taxon>Annelida</taxon>
        <taxon>Clitellata</taxon>
        <taxon>Hirudinea</taxon>
        <taxon>Rhynchobdellida</taxon>
        <taxon>Glossiphoniidae</taxon>
        <taxon>Helobdella</taxon>
    </lineage>
</organism>
<dbReference type="AlphaFoldDB" id="T1FDL7"/>
<dbReference type="EMBL" id="KB097487">
    <property type="protein sequence ID" value="ESN96907.1"/>
    <property type="molecule type" value="Genomic_DNA"/>
</dbReference>
<dbReference type="Proteomes" id="UP000015101">
    <property type="component" value="Unassembled WGS sequence"/>
</dbReference>
<dbReference type="GeneID" id="20206916"/>
<dbReference type="CTD" id="20206916"/>
<dbReference type="RefSeq" id="XP_009025038.1">
    <property type="nucleotide sequence ID" value="XM_009026790.1"/>
</dbReference>
<sequence length="184" mass="21264">MMCPVELKNYNSANKSECEVSQTLRIISVHFFNFSNLFNIKFSNVDLYKLVRLIVHLIALFKNVLDKQSSKNLLEKDALRGSATFAEKVNSGQHVENCFQETDPTSGRYDAEGTKENMVEVDRCFLNKISRDCEIKFSKVYILLCLAKRPLTHFYNPTTVFESFFSKIVPMWNDISLRLANISR</sequence>
<evidence type="ECO:0000313" key="3">
    <source>
        <dbReference type="Proteomes" id="UP000015101"/>
    </source>
</evidence>
<protein>
    <submittedName>
        <fullName evidence="1 2">Uncharacterized protein</fullName>
    </submittedName>
</protein>
<dbReference type="HOGENOM" id="CLU_1469782_0_0_1"/>
<evidence type="ECO:0000313" key="1">
    <source>
        <dbReference type="EMBL" id="ESN96907.1"/>
    </source>
</evidence>
<reference evidence="1 3" key="2">
    <citation type="journal article" date="2013" name="Nature">
        <title>Insights into bilaterian evolution from three spiralian genomes.</title>
        <authorList>
            <person name="Simakov O."/>
            <person name="Marletaz F."/>
            <person name="Cho S.J."/>
            <person name="Edsinger-Gonzales E."/>
            <person name="Havlak P."/>
            <person name="Hellsten U."/>
            <person name="Kuo D.H."/>
            <person name="Larsson T."/>
            <person name="Lv J."/>
            <person name="Arendt D."/>
            <person name="Savage R."/>
            <person name="Osoegawa K."/>
            <person name="de Jong P."/>
            <person name="Grimwood J."/>
            <person name="Chapman J.A."/>
            <person name="Shapiro H."/>
            <person name="Aerts A."/>
            <person name="Otillar R.P."/>
            <person name="Terry A.Y."/>
            <person name="Boore J.L."/>
            <person name="Grigoriev I.V."/>
            <person name="Lindberg D.R."/>
            <person name="Seaver E.C."/>
            <person name="Weisblat D.A."/>
            <person name="Putnam N.H."/>
            <person name="Rokhsar D.S."/>
        </authorList>
    </citation>
    <scope>NUCLEOTIDE SEQUENCE</scope>
</reference>
<dbReference type="KEGG" id="hro:HELRODRAFT_178707"/>
<reference evidence="2" key="3">
    <citation type="submission" date="2015-06" db="UniProtKB">
        <authorList>
            <consortium name="EnsemblMetazoa"/>
        </authorList>
    </citation>
    <scope>IDENTIFICATION</scope>
</reference>
<dbReference type="InParanoid" id="T1FDL7"/>
<dbReference type="EnsemblMetazoa" id="HelroT178707">
    <property type="protein sequence ID" value="HelroP178707"/>
    <property type="gene ID" value="HelroG178707"/>
</dbReference>
<name>T1FDL7_HELRO</name>
<gene>
    <name evidence="2" type="primary">20206916</name>
    <name evidence="1" type="ORF">HELRODRAFT_178707</name>
</gene>
<keyword evidence="3" id="KW-1185">Reference proteome</keyword>
<reference evidence="3" key="1">
    <citation type="submission" date="2012-12" db="EMBL/GenBank/DDBJ databases">
        <authorList>
            <person name="Hellsten U."/>
            <person name="Grimwood J."/>
            <person name="Chapman J.A."/>
            <person name="Shapiro H."/>
            <person name="Aerts A."/>
            <person name="Otillar R.P."/>
            <person name="Terry A.Y."/>
            <person name="Boore J.L."/>
            <person name="Simakov O."/>
            <person name="Marletaz F."/>
            <person name="Cho S.-J."/>
            <person name="Edsinger-Gonzales E."/>
            <person name="Havlak P."/>
            <person name="Kuo D.-H."/>
            <person name="Larsson T."/>
            <person name="Lv J."/>
            <person name="Arendt D."/>
            <person name="Savage R."/>
            <person name="Osoegawa K."/>
            <person name="de Jong P."/>
            <person name="Lindberg D.R."/>
            <person name="Seaver E.C."/>
            <person name="Weisblat D.A."/>
            <person name="Putnam N.H."/>
            <person name="Grigoriev I.V."/>
            <person name="Rokhsar D.S."/>
        </authorList>
    </citation>
    <scope>NUCLEOTIDE SEQUENCE</scope>
</reference>
<accession>T1FDL7</accession>